<reference evidence="1" key="2">
    <citation type="submission" date="2020-09" db="EMBL/GenBank/DDBJ databases">
        <authorList>
            <person name="Sun Q."/>
            <person name="Kim S."/>
        </authorList>
    </citation>
    <scope>NUCLEOTIDE SEQUENCE</scope>
    <source>
        <strain evidence="1">KCTC 23224</strain>
    </source>
</reference>
<dbReference type="InterPro" id="IPR039498">
    <property type="entry name" value="NTP_transf_5"/>
</dbReference>
<protein>
    <recommendedName>
        <fullName evidence="3">Nucleotidyltransferase family protein</fullName>
    </recommendedName>
</protein>
<dbReference type="RefSeq" id="WP_189580935.1">
    <property type="nucleotide sequence ID" value="NZ_BMYF01000009.1"/>
</dbReference>
<gene>
    <name evidence="1" type="ORF">GCM10008106_17770</name>
</gene>
<proteinExistence type="predicted"/>
<evidence type="ECO:0008006" key="3">
    <source>
        <dbReference type="Google" id="ProtNLM"/>
    </source>
</evidence>
<accession>A0A8J3CYT8</accession>
<dbReference type="AlphaFoldDB" id="A0A8J3CYT8"/>
<reference evidence="1" key="1">
    <citation type="journal article" date="2014" name="Int. J. Syst. Evol. Microbiol.">
        <title>Complete genome sequence of Corynebacterium casei LMG S-19264T (=DSM 44701T), isolated from a smear-ripened cheese.</title>
        <authorList>
            <consortium name="US DOE Joint Genome Institute (JGI-PGF)"/>
            <person name="Walter F."/>
            <person name="Albersmeier A."/>
            <person name="Kalinowski J."/>
            <person name="Ruckert C."/>
        </authorList>
    </citation>
    <scope>NUCLEOTIDE SEQUENCE</scope>
    <source>
        <strain evidence="1">KCTC 23224</strain>
    </source>
</reference>
<dbReference type="Pfam" id="PF14907">
    <property type="entry name" value="NTP_transf_5"/>
    <property type="match status" value="1"/>
</dbReference>
<sequence length="398" mass="46253">MPATVPTFDSLSISPELRILIQEIGMATKVLTKADFTYFSDINLDRLKALASIHRIRPLLKAMLQREGISQLSPQSSQPTIKNIFRIRKNLTSILCFKEIALKLEEQQIPVMLLKGNLYIDLLYQNNQLRESGDLDILVPKEYVLEAVKILHELNFKIYFIPVHKEINEGQYDFSLEFERLKKKLNSPYFCEITLMRGSELVDLHWGFNQALYAFDYNPAGVFERSIEYNFHGLVTRIPCPEDLLLSMVLHHGGKEQWVSLRHIQDFLNIILKYQQEFDWDKLLKMAMKSNLLEPLLSGCKILDDLFGIKIPEVLSISNENQQFTVGLVALWDIDDQNNYQVMKKNIFGGFKGKKSILQKIKFFHFNYVNYQMSIYPAPLEVKKFSNYLISGLRNNIS</sequence>
<comment type="caution">
    <text evidence="1">The sequence shown here is derived from an EMBL/GenBank/DDBJ whole genome shotgun (WGS) entry which is preliminary data.</text>
</comment>
<dbReference type="EMBL" id="BMYF01000009">
    <property type="protein sequence ID" value="GHB36935.1"/>
    <property type="molecule type" value="Genomic_DNA"/>
</dbReference>
<keyword evidence="2" id="KW-1185">Reference proteome</keyword>
<name>A0A8J3CYT8_9BACT</name>
<organism evidence="1 2">
    <name type="scientific">Mongoliitalea lutea</name>
    <dbReference type="NCBI Taxonomy" id="849756"/>
    <lineage>
        <taxon>Bacteria</taxon>
        <taxon>Pseudomonadati</taxon>
        <taxon>Bacteroidota</taxon>
        <taxon>Cytophagia</taxon>
        <taxon>Cytophagales</taxon>
        <taxon>Cyclobacteriaceae</taxon>
        <taxon>Mongoliitalea</taxon>
    </lineage>
</organism>
<dbReference type="Proteomes" id="UP000642809">
    <property type="component" value="Unassembled WGS sequence"/>
</dbReference>
<evidence type="ECO:0000313" key="2">
    <source>
        <dbReference type="Proteomes" id="UP000642809"/>
    </source>
</evidence>
<evidence type="ECO:0000313" key="1">
    <source>
        <dbReference type="EMBL" id="GHB36935.1"/>
    </source>
</evidence>